<organism evidence="2 3">
    <name type="scientific">Sphingorhabdus pulchriflava</name>
    <dbReference type="NCBI Taxonomy" id="2292257"/>
    <lineage>
        <taxon>Bacteria</taxon>
        <taxon>Pseudomonadati</taxon>
        <taxon>Pseudomonadota</taxon>
        <taxon>Alphaproteobacteria</taxon>
        <taxon>Sphingomonadales</taxon>
        <taxon>Sphingomonadaceae</taxon>
        <taxon>Sphingorhabdus</taxon>
    </lineage>
</organism>
<dbReference type="InterPro" id="IPR008551">
    <property type="entry name" value="TANGO2"/>
</dbReference>
<name>A0A371B5X3_9SPHN</name>
<keyword evidence="3" id="KW-1185">Reference proteome</keyword>
<feature type="region of interest" description="Disordered" evidence="1">
    <location>
        <begin position="215"/>
        <end position="235"/>
    </location>
</feature>
<dbReference type="PANTHER" id="PTHR17985">
    <property type="entry name" value="SER/THR-RICH PROTEIN T10 IN DGCR REGION"/>
    <property type="match status" value="1"/>
</dbReference>
<reference evidence="3" key="1">
    <citation type="submission" date="2018-08" db="EMBL/GenBank/DDBJ databases">
        <authorList>
            <person name="Kim S.-J."/>
            <person name="Jung G.-Y."/>
        </authorList>
    </citation>
    <scope>NUCLEOTIDE SEQUENCE [LARGE SCALE GENOMIC DNA]</scope>
    <source>
        <strain evidence="3">GY_G</strain>
    </source>
</reference>
<gene>
    <name evidence="2" type="ORF">DXH95_13010</name>
</gene>
<comment type="caution">
    <text evidence="2">The sequence shown here is derived from an EMBL/GenBank/DDBJ whole genome shotgun (WGS) entry which is preliminary data.</text>
</comment>
<sequence length="235" mass="25497">MCVVAIAVDCHPRWKLALAGNRDEFHARAAEPLHRWSEAPHVIAGRDRQAGGGWLGVSSDGRLAVVTNIRNPDGPDPTKASRGALVGNWLAEGRAPLMDALPGYNPFNLLLYRRGETVLLSNLPQPQRQLLDAGIHGLSNGHPGEPWPRRSTAEMALSDWAARDGAPADLFEMLRDESLLDDGGVPIFINAPVYGTRCSTVVLVDSDGQGIISERRFHPDGSNAGETSVEFQWPE</sequence>
<proteinExistence type="predicted"/>
<feature type="compositionally biased region" description="Polar residues" evidence="1">
    <location>
        <begin position="224"/>
        <end position="235"/>
    </location>
</feature>
<dbReference type="Proteomes" id="UP000263833">
    <property type="component" value="Unassembled WGS sequence"/>
</dbReference>
<evidence type="ECO:0000313" key="2">
    <source>
        <dbReference type="EMBL" id="RDV02843.1"/>
    </source>
</evidence>
<dbReference type="AlphaFoldDB" id="A0A371B5X3"/>
<accession>A0A371B5X3</accession>
<dbReference type="PANTHER" id="PTHR17985:SF8">
    <property type="entry name" value="TRANSPORT AND GOLGI ORGANIZATION PROTEIN 2 HOMOLOG"/>
    <property type="match status" value="1"/>
</dbReference>
<dbReference type="RefSeq" id="WP_115549945.1">
    <property type="nucleotide sequence ID" value="NZ_QRGP01000002.1"/>
</dbReference>
<dbReference type="EMBL" id="QRGP01000002">
    <property type="protein sequence ID" value="RDV02843.1"/>
    <property type="molecule type" value="Genomic_DNA"/>
</dbReference>
<dbReference type="OrthoDB" id="4380123at2"/>
<dbReference type="Pfam" id="PF05742">
    <property type="entry name" value="TANGO2"/>
    <property type="match status" value="1"/>
</dbReference>
<protein>
    <submittedName>
        <fullName evidence="2">NRDE family protein</fullName>
    </submittedName>
</protein>
<evidence type="ECO:0000256" key="1">
    <source>
        <dbReference type="SAM" id="MobiDB-lite"/>
    </source>
</evidence>
<evidence type="ECO:0000313" key="3">
    <source>
        <dbReference type="Proteomes" id="UP000263833"/>
    </source>
</evidence>